<keyword evidence="8" id="KW-0325">Glycoprotein</keyword>
<evidence type="ECO:0000256" key="3">
    <source>
        <dbReference type="ARBA" id="ARBA00022670"/>
    </source>
</evidence>
<dbReference type="PANTHER" id="PTHR10404">
    <property type="entry name" value="N-ACETYLATED-ALPHA-LINKED ACIDIC DIPEPTIDASE"/>
    <property type="match status" value="1"/>
</dbReference>
<evidence type="ECO:0000313" key="12">
    <source>
        <dbReference type="Proteomes" id="UP001372338"/>
    </source>
</evidence>
<dbReference type="Gene3D" id="1.20.930.40">
    <property type="entry name" value="Transferrin receptor-like, dimerisation domain"/>
    <property type="match status" value="1"/>
</dbReference>
<dbReference type="InterPro" id="IPR039373">
    <property type="entry name" value="Peptidase_M28B"/>
</dbReference>
<keyword evidence="6" id="KW-0862">Zinc</keyword>
<dbReference type="InterPro" id="IPR036757">
    <property type="entry name" value="TFR-like_dimer_dom_sf"/>
</dbReference>
<keyword evidence="9" id="KW-0732">Signal</keyword>
<keyword evidence="5" id="KW-0378">Hydrolase</keyword>
<dbReference type="GO" id="GO:0004180">
    <property type="term" value="F:carboxypeptidase activity"/>
    <property type="evidence" value="ECO:0007669"/>
    <property type="project" value="TreeGrafter"/>
</dbReference>
<accession>A0AAN9E2P8</accession>
<dbReference type="Pfam" id="PF04253">
    <property type="entry name" value="TFR_dimer"/>
    <property type="match status" value="1"/>
</dbReference>
<dbReference type="PANTHER" id="PTHR10404:SF46">
    <property type="entry name" value="VACUOLAR PROTEIN SORTING-ASSOCIATED PROTEIN 70"/>
    <property type="match status" value="1"/>
</dbReference>
<evidence type="ECO:0000256" key="1">
    <source>
        <dbReference type="ARBA" id="ARBA00001947"/>
    </source>
</evidence>
<organism evidence="11 12">
    <name type="scientific">Crotalaria pallida</name>
    <name type="common">Smooth rattlebox</name>
    <name type="synonym">Crotalaria striata</name>
    <dbReference type="NCBI Taxonomy" id="3830"/>
    <lineage>
        <taxon>Eukaryota</taxon>
        <taxon>Viridiplantae</taxon>
        <taxon>Streptophyta</taxon>
        <taxon>Embryophyta</taxon>
        <taxon>Tracheophyta</taxon>
        <taxon>Spermatophyta</taxon>
        <taxon>Magnoliopsida</taxon>
        <taxon>eudicotyledons</taxon>
        <taxon>Gunneridae</taxon>
        <taxon>Pentapetalae</taxon>
        <taxon>rosids</taxon>
        <taxon>fabids</taxon>
        <taxon>Fabales</taxon>
        <taxon>Fabaceae</taxon>
        <taxon>Papilionoideae</taxon>
        <taxon>50 kb inversion clade</taxon>
        <taxon>genistoids sensu lato</taxon>
        <taxon>core genistoids</taxon>
        <taxon>Crotalarieae</taxon>
        <taxon>Crotalaria</taxon>
    </lineage>
</organism>
<dbReference type="GO" id="GO:0006508">
    <property type="term" value="P:proteolysis"/>
    <property type="evidence" value="ECO:0007669"/>
    <property type="project" value="UniProtKB-KW"/>
</dbReference>
<dbReference type="InterPro" id="IPR007365">
    <property type="entry name" value="TFR-like_dimer_dom"/>
</dbReference>
<evidence type="ECO:0000256" key="4">
    <source>
        <dbReference type="ARBA" id="ARBA00022723"/>
    </source>
</evidence>
<sequence>MNLMGAILLLINMMGSFETNAVLLFASRGSTEWVEENKEILASRAVAYLNVDCAVGGPGFHVLATPQLDELIIKATQQVTDLDNSSQSIYESWTGSGSSPLIGRLGGGGSDYAAFVQHMGIPAADIAFGGAASVWELIALWLADEEFLPFDYLSYAKELEEIEASKGWTTWKKDHLKVREINDRLMMAERAFTDRDGLFGMSWYKHLIYGPSKHNDYGSQSFPGIDDAVKLAKTLHNAESWHRVQHEVWRDSRVIRQASLVLFGQLT</sequence>
<evidence type="ECO:0000256" key="6">
    <source>
        <dbReference type="ARBA" id="ARBA00022833"/>
    </source>
</evidence>
<feature type="domain" description="Transferrin receptor-like dimerisation" evidence="10">
    <location>
        <begin position="158"/>
        <end position="260"/>
    </location>
</feature>
<keyword evidence="4" id="KW-0479">Metal-binding</keyword>
<evidence type="ECO:0000256" key="8">
    <source>
        <dbReference type="ARBA" id="ARBA00023180"/>
    </source>
</evidence>
<reference evidence="11 12" key="1">
    <citation type="submission" date="2024-01" db="EMBL/GenBank/DDBJ databases">
        <title>The genomes of 5 underutilized Papilionoideae crops provide insights into root nodulation and disease resistanc.</title>
        <authorList>
            <person name="Yuan L."/>
        </authorList>
    </citation>
    <scope>NUCLEOTIDE SEQUENCE [LARGE SCALE GENOMIC DNA]</scope>
    <source>
        <strain evidence="11">ZHUSHIDOU_FW_LH</strain>
        <tissue evidence="11">Leaf</tissue>
    </source>
</reference>
<keyword evidence="3" id="KW-0645">Protease</keyword>
<feature type="signal peptide" evidence="9">
    <location>
        <begin position="1"/>
        <end position="21"/>
    </location>
</feature>
<protein>
    <recommendedName>
        <fullName evidence="10">Transferrin receptor-like dimerisation domain-containing protein</fullName>
    </recommendedName>
</protein>
<comment type="similarity">
    <text evidence="2">Belongs to the peptidase M28 family. M28B subfamily.</text>
</comment>
<evidence type="ECO:0000256" key="7">
    <source>
        <dbReference type="ARBA" id="ARBA00023049"/>
    </source>
</evidence>
<dbReference type="AlphaFoldDB" id="A0AAN9E2P8"/>
<name>A0AAN9E2P8_CROPI</name>
<dbReference type="Proteomes" id="UP001372338">
    <property type="component" value="Unassembled WGS sequence"/>
</dbReference>
<comment type="caution">
    <text evidence="11">The sequence shown here is derived from an EMBL/GenBank/DDBJ whole genome shotgun (WGS) entry which is preliminary data.</text>
</comment>
<gene>
    <name evidence="11" type="ORF">RIF29_39334</name>
</gene>
<keyword evidence="12" id="KW-1185">Reference proteome</keyword>
<comment type="cofactor">
    <cofactor evidence="1">
        <name>Zn(2+)</name>
        <dbReference type="ChEBI" id="CHEBI:29105"/>
    </cofactor>
</comment>
<keyword evidence="7" id="KW-0482">Metalloprotease</keyword>
<evidence type="ECO:0000256" key="5">
    <source>
        <dbReference type="ARBA" id="ARBA00022801"/>
    </source>
</evidence>
<evidence type="ECO:0000256" key="2">
    <source>
        <dbReference type="ARBA" id="ARBA00005634"/>
    </source>
</evidence>
<evidence type="ECO:0000256" key="9">
    <source>
        <dbReference type="SAM" id="SignalP"/>
    </source>
</evidence>
<evidence type="ECO:0000313" key="11">
    <source>
        <dbReference type="EMBL" id="KAK7244511.1"/>
    </source>
</evidence>
<dbReference type="SUPFAM" id="SSF53187">
    <property type="entry name" value="Zn-dependent exopeptidases"/>
    <property type="match status" value="1"/>
</dbReference>
<feature type="chain" id="PRO_5043023211" description="Transferrin receptor-like dimerisation domain-containing protein" evidence="9">
    <location>
        <begin position="22"/>
        <end position="267"/>
    </location>
</feature>
<evidence type="ECO:0000259" key="10">
    <source>
        <dbReference type="Pfam" id="PF04253"/>
    </source>
</evidence>
<proteinExistence type="inferred from homology"/>
<dbReference type="SUPFAM" id="SSF47672">
    <property type="entry name" value="Transferrin receptor-like dimerisation domain"/>
    <property type="match status" value="1"/>
</dbReference>
<dbReference type="GO" id="GO:0046872">
    <property type="term" value="F:metal ion binding"/>
    <property type="evidence" value="ECO:0007669"/>
    <property type="project" value="UniProtKB-KW"/>
</dbReference>
<dbReference type="EMBL" id="JAYWIO010000008">
    <property type="protein sequence ID" value="KAK7244511.1"/>
    <property type="molecule type" value="Genomic_DNA"/>
</dbReference>
<dbReference type="Gene3D" id="3.40.630.10">
    <property type="entry name" value="Zn peptidases"/>
    <property type="match status" value="1"/>
</dbReference>
<dbReference type="GO" id="GO:0008237">
    <property type="term" value="F:metallopeptidase activity"/>
    <property type="evidence" value="ECO:0007669"/>
    <property type="project" value="UniProtKB-KW"/>
</dbReference>
<dbReference type="FunFam" id="1.20.930.40:FF:000001">
    <property type="entry name" value="N-acetylated-alpha-linked acidic dipeptidase 2"/>
    <property type="match status" value="1"/>
</dbReference>